<proteinExistence type="predicted"/>
<dbReference type="EMBL" id="JAHEWX010000006">
    <property type="protein sequence ID" value="MBT1541478.1"/>
    <property type="molecule type" value="Genomic_DNA"/>
</dbReference>
<evidence type="ECO:0000313" key="2">
    <source>
        <dbReference type="Proteomes" id="UP000709437"/>
    </source>
</evidence>
<dbReference type="RefSeq" id="WP_214562649.1">
    <property type="nucleotide sequence ID" value="NZ_JAHEWX010000006.1"/>
</dbReference>
<name>A0A9Q2ZNY0_9MICO</name>
<evidence type="ECO:0000313" key="1">
    <source>
        <dbReference type="EMBL" id="MBT1541478.1"/>
    </source>
</evidence>
<gene>
    <name evidence="1" type="ORF">KK103_06865</name>
</gene>
<accession>A0A9Q2ZNY0</accession>
<dbReference type="AlphaFoldDB" id="A0A9Q2ZNY0"/>
<protein>
    <submittedName>
        <fullName evidence="1">Uncharacterized protein</fullName>
    </submittedName>
</protein>
<comment type="caution">
    <text evidence="1">The sequence shown here is derived from an EMBL/GenBank/DDBJ whole genome shotgun (WGS) entry which is preliminary data.</text>
</comment>
<dbReference type="Proteomes" id="UP000709437">
    <property type="component" value="Unassembled WGS sequence"/>
</dbReference>
<reference evidence="1" key="1">
    <citation type="submission" date="2021-05" db="EMBL/GenBank/DDBJ databases">
        <title>Whole genome sequence of Curtobacterium flaccumfaciens pv. flaccumfaciens strain CFBP 3417.</title>
        <authorList>
            <person name="Osdaghi E."/>
            <person name="Taghouti G."/>
            <person name="Portier P."/>
            <person name="Fazliarab A."/>
            <person name="Taghavi S.M."/>
            <person name="Briand M."/>
            <person name="Le-Saux M."/>
            <person name="Jacques M.-A."/>
        </authorList>
    </citation>
    <scope>NUCLEOTIDE SEQUENCE</scope>
    <source>
        <strain evidence="1">CFBP 3417</strain>
    </source>
</reference>
<sequence>MRFLHDWRDLRAGKWVDLYKAFEGVTAERFESDPSEGTQIGNRWLVLYQPDEPDQALLGSGGDRHPSNITVKGRYQIDANSISDTE</sequence>
<organism evidence="1 2">
    <name type="scientific">Curtobacterium flaccumfaciens pv. flaccumfaciens</name>
    <dbReference type="NCBI Taxonomy" id="138532"/>
    <lineage>
        <taxon>Bacteria</taxon>
        <taxon>Bacillati</taxon>
        <taxon>Actinomycetota</taxon>
        <taxon>Actinomycetes</taxon>
        <taxon>Micrococcales</taxon>
        <taxon>Microbacteriaceae</taxon>
        <taxon>Curtobacterium</taxon>
    </lineage>
</organism>